<dbReference type="SMART" id="SM00448">
    <property type="entry name" value="REC"/>
    <property type="match status" value="1"/>
</dbReference>
<keyword evidence="2 7" id="KW-0597">Phosphoprotein</keyword>
<dbReference type="EMBL" id="BOSE01000004">
    <property type="protein sequence ID" value="GIP16759.1"/>
    <property type="molecule type" value="Genomic_DNA"/>
</dbReference>
<dbReference type="Gene3D" id="1.10.10.10">
    <property type="entry name" value="Winged helix-like DNA-binding domain superfamily/Winged helix DNA-binding domain"/>
    <property type="match status" value="1"/>
</dbReference>
<dbReference type="CDD" id="cd00383">
    <property type="entry name" value="trans_reg_C"/>
    <property type="match status" value="1"/>
</dbReference>
<sequence length="252" mass="28803">MRDYGMILIEAYNNKMRDAFGVKLMNRTLLLVEDDVHLREIIHDYFAVDHWEVVEADNGAAALEKFDDQQGQPFDLVILDIMMPLLDGFAVCRYIRKRSDVPIIMITAREADDDQVHGYELGADEYVTKPLSPKVLVARANALIKRAEGTVGAEDHRLTFGELSIQLQAHQVKVQDQEIYLSPKEYELLVYMAKHNGKVLSREQLLTAIWGFDYDGDDRTVDTHIKKLRAKLGAEGRFIKTVIRTGYKFDTA</sequence>
<comment type="caution">
    <text evidence="11">The sequence shown here is derived from an EMBL/GenBank/DDBJ whole genome shotgun (WGS) entry which is preliminary data.</text>
</comment>
<dbReference type="SUPFAM" id="SSF46894">
    <property type="entry name" value="C-terminal effector domain of the bipartite response regulators"/>
    <property type="match status" value="1"/>
</dbReference>
<dbReference type="GO" id="GO:0000976">
    <property type="term" value="F:transcription cis-regulatory region binding"/>
    <property type="evidence" value="ECO:0007669"/>
    <property type="project" value="TreeGrafter"/>
</dbReference>
<evidence type="ECO:0000256" key="6">
    <source>
        <dbReference type="ARBA" id="ARBA00023163"/>
    </source>
</evidence>
<dbReference type="InterPro" id="IPR016032">
    <property type="entry name" value="Sig_transdc_resp-reg_C-effctor"/>
</dbReference>
<dbReference type="Gene3D" id="6.10.250.690">
    <property type="match status" value="1"/>
</dbReference>
<dbReference type="Pfam" id="PF00486">
    <property type="entry name" value="Trans_reg_C"/>
    <property type="match status" value="1"/>
</dbReference>
<dbReference type="AlphaFoldDB" id="A0A919YRA3"/>
<gene>
    <name evidence="11" type="ORF">J40TS1_24010</name>
</gene>
<keyword evidence="12" id="KW-1185">Reference proteome</keyword>
<proteinExistence type="predicted"/>
<protein>
    <submittedName>
        <fullName evidence="11">DNA-binding response regulator</fullName>
    </submittedName>
</protein>
<evidence type="ECO:0000256" key="5">
    <source>
        <dbReference type="ARBA" id="ARBA00023125"/>
    </source>
</evidence>
<dbReference type="FunFam" id="1.10.10.10:FF:000018">
    <property type="entry name" value="DNA-binding response regulator ResD"/>
    <property type="match status" value="1"/>
</dbReference>
<dbReference type="GO" id="GO:0032993">
    <property type="term" value="C:protein-DNA complex"/>
    <property type="evidence" value="ECO:0007669"/>
    <property type="project" value="TreeGrafter"/>
</dbReference>
<dbReference type="GO" id="GO:0005829">
    <property type="term" value="C:cytosol"/>
    <property type="evidence" value="ECO:0007669"/>
    <property type="project" value="TreeGrafter"/>
</dbReference>
<feature type="DNA-binding region" description="OmpR/PhoB-type" evidence="8">
    <location>
        <begin position="155"/>
        <end position="251"/>
    </location>
</feature>
<evidence type="ECO:0000259" key="9">
    <source>
        <dbReference type="PROSITE" id="PS50110"/>
    </source>
</evidence>
<evidence type="ECO:0000313" key="12">
    <source>
        <dbReference type="Proteomes" id="UP000683139"/>
    </source>
</evidence>
<organism evidence="11 12">
    <name type="scientific">Paenibacillus montaniterrae</name>
    <dbReference type="NCBI Taxonomy" id="429341"/>
    <lineage>
        <taxon>Bacteria</taxon>
        <taxon>Bacillati</taxon>
        <taxon>Bacillota</taxon>
        <taxon>Bacilli</taxon>
        <taxon>Bacillales</taxon>
        <taxon>Paenibacillaceae</taxon>
        <taxon>Paenibacillus</taxon>
    </lineage>
</organism>
<dbReference type="GO" id="GO:0000156">
    <property type="term" value="F:phosphorelay response regulator activity"/>
    <property type="evidence" value="ECO:0007669"/>
    <property type="project" value="TreeGrafter"/>
</dbReference>
<dbReference type="PANTHER" id="PTHR48111">
    <property type="entry name" value="REGULATOR OF RPOS"/>
    <property type="match status" value="1"/>
</dbReference>
<accession>A0A919YRA3</accession>
<dbReference type="InterPro" id="IPR036388">
    <property type="entry name" value="WH-like_DNA-bd_sf"/>
</dbReference>
<evidence type="ECO:0000313" key="11">
    <source>
        <dbReference type="EMBL" id="GIP16759.1"/>
    </source>
</evidence>
<dbReference type="PANTHER" id="PTHR48111:SF73">
    <property type="entry name" value="ALKALINE PHOSPHATASE SYNTHESIS TRANSCRIPTIONAL REGULATORY PROTEIN PHOP"/>
    <property type="match status" value="1"/>
</dbReference>
<keyword evidence="5 8" id="KW-0238">DNA-binding</keyword>
<evidence type="ECO:0000256" key="2">
    <source>
        <dbReference type="ARBA" id="ARBA00022553"/>
    </source>
</evidence>
<comment type="subcellular location">
    <subcellularLocation>
        <location evidence="1">Cytoplasm</location>
    </subcellularLocation>
</comment>
<evidence type="ECO:0000256" key="4">
    <source>
        <dbReference type="ARBA" id="ARBA00023015"/>
    </source>
</evidence>
<keyword evidence="3" id="KW-0902">Two-component regulatory system</keyword>
<dbReference type="PROSITE" id="PS50110">
    <property type="entry name" value="RESPONSE_REGULATORY"/>
    <property type="match status" value="1"/>
</dbReference>
<evidence type="ECO:0000259" key="10">
    <source>
        <dbReference type="PROSITE" id="PS51755"/>
    </source>
</evidence>
<dbReference type="InterPro" id="IPR001789">
    <property type="entry name" value="Sig_transdc_resp-reg_receiver"/>
</dbReference>
<dbReference type="FunFam" id="3.40.50.2300:FF:000001">
    <property type="entry name" value="DNA-binding response regulator PhoB"/>
    <property type="match status" value="1"/>
</dbReference>
<keyword evidence="6" id="KW-0804">Transcription</keyword>
<reference evidence="11" key="1">
    <citation type="submission" date="2021-03" db="EMBL/GenBank/DDBJ databases">
        <title>Antimicrobial resistance genes in bacteria isolated from Japanese honey, and their potential for conferring macrolide and lincosamide resistance in the American foulbrood pathogen Paenibacillus larvae.</title>
        <authorList>
            <person name="Okamoto M."/>
            <person name="Kumagai M."/>
            <person name="Kanamori H."/>
            <person name="Takamatsu D."/>
        </authorList>
    </citation>
    <scope>NUCLEOTIDE SEQUENCE</scope>
    <source>
        <strain evidence="11">J40TS1</strain>
    </source>
</reference>
<dbReference type="Pfam" id="PF00072">
    <property type="entry name" value="Response_reg"/>
    <property type="match status" value="1"/>
</dbReference>
<dbReference type="SUPFAM" id="SSF52172">
    <property type="entry name" value="CheY-like"/>
    <property type="match status" value="1"/>
</dbReference>
<dbReference type="InterPro" id="IPR011006">
    <property type="entry name" value="CheY-like_superfamily"/>
</dbReference>
<dbReference type="GO" id="GO:0006355">
    <property type="term" value="P:regulation of DNA-templated transcription"/>
    <property type="evidence" value="ECO:0007669"/>
    <property type="project" value="InterPro"/>
</dbReference>
<name>A0A919YRA3_9BACL</name>
<feature type="domain" description="Response regulatory" evidence="9">
    <location>
        <begin position="28"/>
        <end position="144"/>
    </location>
</feature>
<dbReference type="Proteomes" id="UP000683139">
    <property type="component" value="Unassembled WGS sequence"/>
</dbReference>
<dbReference type="Gene3D" id="3.40.50.2300">
    <property type="match status" value="1"/>
</dbReference>
<feature type="domain" description="OmpR/PhoB-type" evidence="10">
    <location>
        <begin position="155"/>
        <end position="251"/>
    </location>
</feature>
<dbReference type="SMART" id="SM00862">
    <property type="entry name" value="Trans_reg_C"/>
    <property type="match status" value="1"/>
</dbReference>
<evidence type="ECO:0000256" key="8">
    <source>
        <dbReference type="PROSITE-ProRule" id="PRU01091"/>
    </source>
</evidence>
<dbReference type="CDD" id="cd17574">
    <property type="entry name" value="REC_OmpR"/>
    <property type="match status" value="1"/>
</dbReference>
<dbReference type="InterPro" id="IPR039420">
    <property type="entry name" value="WalR-like"/>
</dbReference>
<evidence type="ECO:0000256" key="1">
    <source>
        <dbReference type="ARBA" id="ARBA00004496"/>
    </source>
</evidence>
<feature type="modified residue" description="4-aspartylphosphate" evidence="7">
    <location>
        <position position="80"/>
    </location>
</feature>
<dbReference type="InterPro" id="IPR001867">
    <property type="entry name" value="OmpR/PhoB-type_DNA-bd"/>
</dbReference>
<keyword evidence="4" id="KW-0805">Transcription regulation</keyword>
<dbReference type="PROSITE" id="PS51755">
    <property type="entry name" value="OMPR_PHOB"/>
    <property type="match status" value="1"/>
</dbReference>
<evidence type="ECO:0000256" key="3">
    <source>
        <dbReference type="ARBA" id="ARBA00023012"/>
    </source>
</evidence>
<evidence type="ECO:0000256" key="7">
    <source>
        <dbReference type="PROSITE-ProRule" id="PRU00169"/>
    </source>
</evidence>